<sequence length="151" mass="16754">MAKAIKIVLGKRPQHFTKEVQCTMLDGALGCMEVNYVYRSRTELAELTDELQAKLKNEANAEIERFNAAVTKAKETGEAIPEFSLTQTEIVKRQSAINVDYIMKIVKGWNLDADFDKDGVAELVDTLPAMAEAIKSDYRAAINEGRLGNSV</sequence>
<dbReference type="EMBL" id="JBHRVV010000001">
    <property type="protein sequence ID" value="MFC3457262.1"/>
    <property type="molecule type" value="Genomic_DNA"/>
</dbReference>
<evidence type="ECO:0000313" key="3">
    <source>
        <dbReference type="Proteomes" id="UP001595665"/>
    </source>
</evidence>
<comment type="caution">
    <text evidence="2">The sequence shown here is derived from an EMBL/GenBank/DDBJ whole genome shotgun (WGS) entry which is preliminary data.</text>
</comment>
<gene>
    <name evidence="2" type="ORF">ACFOPH_03215</name>
</gene>
<keyword evidence="3" id="KW-1185">Reference proteome</keyword>
<evidence type="ECO:0000256" key="1">
    <source>
        <dbReference type="SAM" id="Coils"/>
    </source>
</evidence>
<feature type="coiled-coil region" evidence="1">
    <location>
        <begin position="44"/>
        <end position="76"/>
    </location>
</feature>
<dbReference type="Proteomes" id="UP001595665">
    <property type="component" value="Unassembled WGS sequence"/>
</dbReference>
<organism evidence="2 3">
    <name type="scientific">Massilia haematophila</name>
    <dbReference type="NCBI Taxonomy" id="457923"/>
    <lineage>
        <taxon>Bacteria</taxon>
        <taxon>Pseudomonadati</taxon>
        <taxon>Pseudomonadota</taxon>
        <taxon>Betaproteobacteria</taxon>
        <taxon>Burkholderiales</taxon>
        <taxon>Oxalobacteraceae</taxon>
        <taxon>Telluria group</taxon>
        <taxon>Massilia</taxon>
    </lineage>
</organism>
<dbReference type="RefSeq" id="WP_312547548.1">
    <property type="nucleotide sequence ID" value="NZ_JBHRVV010000001.1"/>
</dbReference>
<protein>
    <submittedName>
        <fullName evidence="2">Phage tail assembly chaperone</fullName>
    </submittedName>
</protein>
<proteinExistence type="predicted"/>
<evidence type="ECO:0000313" key="2">
    <source>
        <dbReference type="EMBL" id="MFC3457262.1"/>
    </source>
</evidence>
<accession>A0ABV7PH92</accession>
<dbReference type="InterPro" id="IPR014859">
    <property type="entry name" value="Phage_TAC_4"/>
</dbReference>
<keyword evidence="1" id="KW-0175">Coiled coil</keyword>
<dbReference type="Pfam" id="PF08748">
    <property type="entry name" value="Phage_TAC_4"/>
    <property type="match status" value="1"/>
</dbReference>
<name>A0ABV7PH92_9BURK</name>
<reference evidence="3" key="1">
    <citation type="journal article" date="2019" name="Int. J. Syst. Evol. Microbiol.">
        <title>The Global Catalogue of Microorganisms (GCM) 10K type strain sequencing project: providing services to taxonomists for standard genome sequencing and annotation.</title>
        <authorList>
            <consortium name="The Broad Institute Genomics Platform"/>
            <consortium name="The Broad Institute Genome Sequencing Center for Infectious Disease"/>
            <person name="Wu L."/>
            <person name="Ma J."/>
        </authorList>
    </citation>
    <scope>NUCLEOTIDE SEQUENCE [LARGE SCALE GENOMIC DNA]</scope>
    <source>
        <strain evidence="3">CCM 7480</strain>
    </source>
</reference>